<sequence length="490" mass="53779">MDAQQRRLYTDWCQSDRISLSASDLNGANEIFLVPGDLLRRRSRKFRETLTQFVSGMPVKVTSIETMRDFFIWTHSPQPHVEEQASLDDVVKLGIFAAEYEIPALSNQVTDVIRSNLASGEWKLQASIADNIYDVVPAGGTLREVIRGALGLLPRSIADLEEDSREEWKTTILKHSQLGWDYIEASGPEWTRQGYLAGVCRFHDHEGMAYQNGFPASCDGCPYAQDECYPEWKQEESMNGETHTDETPAAEVGEPAASSDDTFHTAPSEPALAPIEEEPASEAEPVVAAIAGREEVSAEAPVKISTTELEEAPEVLPVEAPLAEEPVETLPERMEPAKEHPAVEEMLWTLRQRTRGPTAPSNEERPLSTDSATRDAPEFDDERPRADSPDRPDDEDPAASDVNDIAPSEVSHSGSGSTEVNGVKSTQLDGTTVPESVIEEVDGPVETNGHATDEKDVQESIISVAADTETPKSAKKKSKKKRNSVSHAKH</sequence>
<proteinExistence type="predicted"/>
<name>A0AAN6DSD6_9EURO</name>
<gene>
    <name evidence="2" type="ORF">EDD36DRAFT_465817</name>
</gene>
<reference evidence="2" key="1">
    <citation type="journal article" date="2022" name="bioRxiv">
        <title>Deciphering the potential niche of two novel black yeast fungi from a biological soil crust based on their genomes, phenotypes, and melanin regulation.</title>
        <authorList>
            <consortium name="DOE Joint Genome Institute"/>
            <person name="Carr E.C."/>
            <person name="Barton Q."/>
            <person name="Grambo S."/>
            <person name="Sullivan M."/>
            <person name="Renfro C.M."/>
            <person name="Kuo A."/>
            <person name="Pangilinan J."/>
            <person name="Lipzen A."/>
            <person name="Keymanesh K."/>
            <person name="Savage E."/>
            <person name="Barry K."/>
            <person name="Grigoriev I.V."/>
            <person name="Riekhof W.R."/>
            <person name="Harris S.S."/>
        </authorList>
    </citation>
    <scope>NUCLEOTIDE SEQUENCE</scope>
    <source>
        <strain evidence="2">JF 03-4F</strain>
    </source>
</reference>
<evidence type="ECO:0000313" key="3">
    <source>
        <dbReference type="Proteomes" id="UP001203852"/>
    </source>
</evidence>
<feature type="region of interest" description="Disordered" evidence="1">
    <location>
        <begin position="296"/>
        <end position="490"/>
    </location>
</feature>
<dbReference type="Proteomes" id="UP001203852">
    <property type="component" value="Unassembled WGS sequence"/>
</dbReference>
<evidence type="ECO:0000256" key="1">
    <source>
        <dbReference type="SAM" id="MobiDB-lite"/>
    </source>
</evidence>
<feature type="compositionally biased region" description="Low complexity" evidence="1">
    <location>
        <begin position="314"/>
        <end position="324"/>
    </location>
</feature>
<keyword evidence="3" id="KW-1185">Reference proteome</keyword>
<accession>A0AAN6DSD6</accession>
<feature type="compositionally biased region" description="Basic and acidic residues" evidence="1">
    <location>
        <begin position="330"/>
        <end position="343"/>
    </location>
</feature>
<feature type="compositionally biased region" description="Basic and acidic residues" evidence="1">
    <location>
        <begin position="362"/>
        <end position="391"/>
    </location>
</feature>
<feature type="compositionally biased region" description="Basic residues" evidence="1">
    <location>
        <begin position="473"/>
        <end position="490"/>
    </location>
</feature>
<evidence type="ECO:0008006" key="4">
    <source>
        <dbReference type="Google" id="ProtNLM"/>
    </source>
</evidence>
<organism evidence="2 3">
    <name type="scientific">Exophiala viscosa</name>
    <dbReference type="NCBI Taxonomy" id="2486360"/>
    <lineage>
        <taxon>Eukaryota</taxon>
        <taxon>Fungi</taxon>
        <taxon>Dikarya</taxon>
        <taxon>Ascomycota</taxon>
        <taxon>Pezizomycotina</taxon>
        <taxon>Eurotiomycetes</taxon>
        <taxon>Chaetothyriomycetidae</taxon>
        <taxon>Chaetothyriales</taxon>
        <taxon>Herpotrichiellaceae</taxon>
        <taxon>Exophiala</taxon>
    </lineage>
</organism>
<comment type="caution">
    <text evidence="2">The sequence shown here is derived from an EMBL/GenBank/DDBJ whole genome shotgun (WGS) entry which is preliminary data.</text>
</comment>
<feature type="compositionally biased region" description="Polar residues" evidence="1">
    <location>
        <begin position="410"/>
        <end position="434"/>
    </location>
</feature>
<dbReference type="AlphaFoldDB" id="A0AAN6DSD6"/>
<protein>
    <recommendedName>
        <fullName evidence="4">BTB domain-containing protein</fullName>
    </recommendedName>
</protein>
<feature type="region of interest" description="Disordered" evidence="1">
    <location>
        <begin position="234"/>
        <end position="284"/>
    </location>
</feature>
<evidence type="ECO:0000313" key="2">
    <source>
        <dbReference type="EMBL" id="KAI1611970.1"/>
    </source>
</evidence>
<dbReference type="EMBL" id="MU404355">
    <property type="protein sequence ID" value="KAI1611970.1"/>
    <property type="molecule type" value="Genomic_DNA"/>
</dbReference>
<feature type="compositionally biased region" description="Basic and acidic residues" evidence="1">
    <location>
        <begin position="234"/>
        <end position="246"/>
    </location>
</feature>